<protein>
    <submittedName>
        <fullName evidence="3">Signal transduction protein</fullName>
    </submittedName>
</protein>
<evidence type="ECO:0000313" key="4">
    <source>
        <dbReference type="Proteomes" id="UP000343317"/>
    </source>
</evidence>
<dbReference type="Proteomes" id="UP000343317">
    <property type="component" value="Unassembled WGS sequence"/>
</dbReference>
<dbReference type="InterPro" id="IPR046342">
    <property type="entry name" value="CBS_dom_sf"/>
</dbReference>
<dbReference type="SMART" id="SM00116">
    <property type="entry name" value="CBS"/>
    <property type="match status" value="1"/>
</dbReference>
<evidence type="ECO:0000313" key="3">
    <source>
        <dbReference type="EMBL" id="VVE22614.1"/>
    </source>
</evidence>
<name>A0A5E4WGA7_9BURK</name>
<feature type="domain" description="CBS" evidence="2">
    <location>
        <begin position="1"/>
        <end position="56"/>
    </location>
</feature>
<evidence type="ECO:0000259" key="2">
    <source>
        <dbReference type="PROSITE" id="PS51371"/>
    </source>
</evidence>
<keyword evidence="1" id="KW-0129">CBS domain</keyword>
<dbReference type="Gene3D" id="3.10.580.10">
    <property type="entry name" value="CBS-domain"/>
    <property type="match status" value="1"/>
</dbReference>
<sequence length="79" mass="8274">MTPGLVSIGTQDSVSDALQSMLSHGVRRLAVLDGGTLVGVVSLDDILGVLAADWNMLAALIRNEQARERADHVPPGLIV</sequence>
<proteinExistence type="predicted"/>
<dbReference type="InterPro" id="IPR000644">
    <property type="entry name" value="CBS_dom"/>
</dbReference>
<dbReference type="Pfam" id="PF00571">
    <property type="entry name" value="CBS"/>
    <property type="match status" value="1"/>
</dbReference>
<dbReference type="SUPFAM" id="SSF54631">
    <property type="entry name" value="CBS-domain pair"/>
    <property type="match status" value="1"/>
</dbReference>
<organism evidence="3 4">
    <name type="scientific">Pandoraea horticolens</name>
    <dbReference type="NCBI Taxonomy" id="2508298"/>
    <lineage>
        <taxon>Bacteria</taxon>
        <taxon>Pseudomonadati</taxon>
        <taxon>Pseudomonadota</taxon>
        <taxon>Betaproteobacteria</taxon>
        <taxon>Burkholderiales</taxon>
        <taxon>Burkholderiaceae</taxon>
        <taxon>Pandoraea</taxon>
    </lineage>
</organism>
<evidence type="ECO:0000256" key="1">
    <source>
        <dbReference type="PROSITE-ProRule" id="PRU00703"/>
    </source>
</evidence>
<accession>A0A5E4WGA7</accession>
<dbReference type="PROSITE" id="PS51371">
    <property type="entry name" value="CBS"/>
    <property type="match status" value="1"/>
</dbReference>
<gene>
    <name evidence="3" type="ORF">PHO31112_03212</name>
</gene>
<keyword evidence="4" id="KW-1185">Reference proteome</keyword>
<dbReference type="RefSeq" id="WP_150621377.1">
    <property type="nucleotide sequence ID" value="NZ_CABPSM010000009.1"/>
</dbReference>
<dbReference type="EMBL" id="CABPSM010000009">
    <property type="protein sequence ID" value="VVE22614.1"/>
    <property type="molecule type" value="Genomic_DNA"/>
</dbReference>
<reference evidence="3 4" key="1">
    <citation type="submission" date="2019-08" db="EMBL/GenBank/DDBJ databases">
        <authorList>
            <person name="Peeters C."/>
        </authorList>
    </citation>
    <scope>NUCLEOTIDE SEQUENCE [LARGE SCALE GENOMIC DNA]</scope>
    <source>
        <strain evidence="3 4">LMG 31112</strain>
    </source>
</reference>
<dbReference type="AlphaFoldDB" id="A0A5E4WGA7"/>